<accession>A0A0F9S0S2</accession>
<organism evidence="1">
    <name type="scientific">marine sediment metagenome</name>
    <dbReference type="NCBI Taxonomy" id="412755"/>
    <lineage>
        <taxon>unclassified sequences</taxon>
        <taxon>metagenomes</taxon>
        <taxon>ecological metagenomes</taxon>
    </lineage>
</organism>
<comment type="caution">
    <text evidence="1">The sequence shown here is derived from an EMBL/GenBank/DDBJ whole genome shotgun (WGS) entry which is preliminary data.</text>
</comment>
<name>A0A0F9S0S2_9ZZZZ</name>
<evidence type="ECO:0000313" key="1">
    <source>
        <dbReference type="EMBL" id="KKN62340.1"/>
    </source>
</evidence>
<evidence type="ECO:0008006" key="2">
    <source>
        <dbReference type="Google" id="ProtNLM"/>
    </source>
</evidence>
<gene>
    <name evidence="1" type="ORF">LCGC14_0513030</name>
</gene>
<dbReference type="AlphaFoldDB" id="A0A0F9S0S2"/>
<proteinExistence type="predicted"/>
<dbReference type="EMBL" id="LAZR01000628">
    <property type="protein sequence ID" value="KKN62340.1"/>
    <property type="molecule type" value="Genomic_DNA"/>
</dbReference>
<reference evidence="1" key="1">
    <citation type="journal article" date="2015" name="Nature">
        <title>Complex archaea that bridge the gap between prokaryotes and eukaryotes.</title>
        <authorList>
            <person name="Spang A."/>
            <person name="Saw J.H."/>
            <person name="Jorgensen S.L."/>
            <person name="Zaremba-Niedzwiedzka K."/>
            <person name="Martijn J."/>
            <person name="Lind A.E."/>
            <person name="van Eijk R."/>
            <person name="Schleper C."/>
            <person name="Guy L."/>
            <person name="Ettema T.J."/>
        </authorList>
    </citation>
    <scope>NUCLEOTIDE SEQUENCE</scope>
</reference>
<sequence length="94" mass="10545">MRWMMVIVILAAVATALVHFRRSEVRARHEIRQLDRQQVQLRRQLWDQQILLGEVTSPGRIRQIVQVGSLDLADRSGTVVQLSDSSGGAGSAVR</sequence>
<protein>
    <recommendedName>
        <fullName evidence="2">Cell division protein FtsL</fullName>
    </recommendedName>
</protein>